<evidence type="ECO:0000313" key="3">
    <source>
        <dbReference type="Proteomes" id="UP001075354"/>
    </source>
</evidence>
<organism evidence="2 3">
    <name type="scientific">Megalurothrips usitatus</name>
    <name type="common">bean blossom thrips</name>
    <dbReference type="NCBI Taxonomy" id="439358"/>
    <lineage>
        <taxon>Eukaryota</taxon>
        <taxon>Metazoa</taxon>
        <taxon>Ecdysozoa</taxon>
        <taxon>Arthropoda</taxon>
        <taxon>Hexapoda</taxon>
        <taxon>Insecta</taxon>
        <taxon>Pterygota</taxon>
        <taxon>Neoptera</taxon>
        <taxon>Paraneoptera</taxon>
        <taxon>Thysanoptera</taxon>
        <taxon>Terebrantia</taxon>
        <taxon>Thripoidea</taxon>
        <taxon>Thripidae</taxon>
        <taxon>Megalurothrips</taxon>
    </lineage>
</organism>
<proteinExistence type="predicted"/>
<dbReference type="Gene3D" id="3.50.50.60">
    <property type="entry name" value="FAD/NAD(P)-binding domain"/>
    <property type="match status" value="1"/>
</dbReference>
<dbReference type="InterPro" id="IPR036188">
    <property type="entry name" value="FAD/NAD-bd_sf"/>
</dbReference>
<dbReference type="EMBL" id="JAPTSV010000013">
    <property type="protein sequence ID" value="KAJ1521197.1"/>
    <property type="molecule type" value="Genomic_DNA"/>
</dbReference>
<dbReference type="Gene3D" id="3.90.660.10">
    <property type="match status" value="1"/>
</dbReference>
<feature type="domain" description="Amine oxidase" evidence="1">
    <location>
        <begin position="18"/>
        <end position="94"/>
    </location>
</feature>
<evidence type="ECO:0000313" key="2">
    <source>
        <dbReference type="EMBL" id="KAJ1521197.1"/>
    </source>
</evidence>
<protein>
    <recommendedName>
        <fullName evidence="1">Amine oxidase domain-containing protein</fullName>
    </recommendedName>
</protein>
<dbReference type="GO" id="GO:0046592">
    <property type="term" value="F:polyamine oxidase activity"/>
    <property type="evidence" value="ECO:0007669"/>
    <property type="project" value="TreeGrafter"/>
</dbReference>
<dbReference type="Pfam" id="PF01593">
    <property type="entry name" value="Amino_oxidase"/>
    <property type="match status" value="2"/>
</dbReference>
<comment type="caution">
    <text evidence="2">The sequence shown here is derived from an EMBL/GenBank/DDBJ whole genome shotgun (WGS) entry which is preliminary data.</text>
</comment>
<dbReference type="SUPFAM" id="SSF54373">
    <property type="entry name" value="FAD-linked reductases, C-terminal domain"/>
    <property type="match status" value="1"/>
</dbReference>
<keyword evidence="3" id="KW-1185">Reference proteome</keyword>
<reference evidence="2" key="1">
    <citation type="submission" date="2022-12" db="EMBL/GenBank/DDBJ databases">
        <title>Chromosome-level genome assembly of the bean flower thrips Megalurothrips usitatus.</title>
        <authorList>
            <person name="Ma L."/>
            <person name="Liu Q."/>
            <person name="Li H."/>
            <person name="Cai W."/>
        </authorList>
    </citation>
    <scope>NUCLEOTIDE SEQUENCE</scope>
    <source>
        <strain evidence="2">Cailab_2022a</strain>
    </source>
</reference>
<sequence>MASSSYRAKVVIVGAGASGMAAGTRLLARGFSDFVILESEFRIGGRIQTVKFDDITVDLGAQYCHGQLGNVVYEMANAFLLLESSVKWSNMFYALSSGQMLDYQVGEKLLSACVNIVEEAKKHPAGPSESLGDFMTHHFQKYIQTEDNKDLCWNFLDWFQRFENAIDGSDSWFNTSLKGNNEYKDCEGNPTLNWKTVGYSRIFDIMMKKFPNPALLIPVEPRVHVGKEVYRIEWDRGQHEPATIYCSDGSKYLAEKVLVTVSLGALKERHLRLFNPQLPQQKQIAIKGLAFGTVNKILLKFSEVWWPQNIAGFSFIWTKSDAAVFKKTYANNDRKRWLLDLFGIYQYYGQRNVMCGWVVGDSARLMEKCSDSEVQAGCQELLQRFLGGSYQIPPIQSILRSNWYSNENFKGSYSYRDLNSEQLEASASQLAAPVVNSRGEEELLFAGEATHEHYFSTVHGAIETGWREADRILTYFSNVQQ</sequence>
<accession>A0AAV7XA09</accession>
<dbReference type="InterPro" id="IPR050281">
    <property type="entry name" value="Flavin_monoamine_oxidase"/>
</dbReference>
<gene>
    <name evidence="2" type="ORF">ONE63_002887</name>
</gene>
<dbReference type="InterPro" id="IPR002937">
    <property type="entry name" value="Amino_oxidase"/>
</dbReference>
<evidence type="ECO:0000259" key="1">
    <source>
        <dbReference type="Pfam" id="PF01593"/>
    </source>
</evidence>
<dbReference type="PANTHER" id="PTHR10742">
    <property type="entry name" value="FLAVIN MONOAMINE OXIDASE"/>
    <property type="match status" value="1"/>
</dbReference>
<dbReference type="Proteomes" id="UP001075354">
    <property type="component" value="Chromosome 13"/>
</dbReference>
<dbReference type="SUPFAM" id="SSF51905">
    <property type="entry name" value="FAD/NAD(P)-binding domain"/>
    <property type="match status" value="1"/>
</dbReference>
<dbReference type="AlphaFoldDB" id="A0AAV7XA09"/>
<feature type="domain" description="Amine oxidase" evidence="1">
    <location>
        <begin position="222"/>
        <end position="473"/>
    </location>
</feature>
<dbReference type="PANTHER" id="PTHR10742:SF398">
    <property type="entry name" value="AMINE OXIDASE DOMAIN-CONTAINING PROTEIN-RELATED"/>
    <property type="match status" value="1"/>
</dbReference>
<name>A0AAV7XA09_9NEOP</name>